<dbReference type="GO" id="GO:0050660">
    <property type="term" value="F:flavin adenine dinucleotide binding"/>
    <property type="evidence" value="ECO:0007669"/>
    <property type="project" value="InterPro"/>
</dbReference>
<reference evidence="8" key="1">
    <citation type="journal article" date="2023" name="Mol. Phylogenet. Evol.">
        <title>Genome-scale phylogeny and comparative genomics of the fungal order Sordariales.</title>
        <authorList>
            <person name="Hensen N."/>
            <person name="Bonometti L."/>
            <person name="Westerberg I."/>
            <person name="Brannstrom I.O."/>
            <person name="Guillou S."/>
            <person name="Cros-Aarteil S."/>
            <person name="Calhoun S."/>
            <person name="Haridas S."/>
            <person name="Kuo A."/>
            <person name="Mondo S."/>
            <person name="Pangilinan J."/>
            <person name="Riley R."/>
            <person name="LaButti K."/>
            <person name="Andreopoulos B."/>
            <person name="Lipzen A."/>
            <person name="Chen C."/>
            <person name="Yan M."/>
            <person name="Daum C."/>
            <person name="Ng V."/>
            <person name="Clum A."/>
            <person name="Steindorff A."/>
            <person name="Ohm R.A."/>
            <person name="Martin F."/>
            <person name="Silar P."/>
            <person name="Natvig D.O."/>
            <person name="Lalanne C."/>
            <person name="Gautier V."/>
            <person name="Ament-Velasquez S.L."/>
            <person name="Kruys A."/>
            <person name="Hutchinson M.I."/>
            <person name="Powell A.J."/>
            <person name="Barry K."/>
            <person name="Miller A.N."/>
            <person name="Grigoriev I.V."/>
            <person name="Debuchy R."/>
            <person name="Gladieux P."/>
            <person name="Hiltunen Thoren M."/>
            <person name="Johannesson H."/>
        </authorList>
    </citation>
    <scope>NUCLEOTIDE SEQUENCE</scope>
    <source>
        <strain evidence="8">PSN324</strain>
    </source>
</reference>
<accession>A0AAV9HAK6</accession>
<keyword evidence="5" id="KW-0560">Oxidoreductase</keyword>
<name>A0AAV9HAK6_9PEZI</name>
<comment type="similarity">
    <text evidence="2">Belongs to the GMC oxidoreductase family.</text>
</comment>
<reference evidence="8" key="2">
    <citation type="submission" date="2023-06" db="EMBL/GenBank/DDBJ databases">
        <authorList>
            <consortium name="Lawrence Berkeley National Laboratory"/>
            <person name="Mondo S.J."/>
            <person name="Hensen N."/>
            <person name="Bonometti L."/>
            <person name="Westerberg I."/>
            <person name="Brannstrom I.O."/>
            <person name="Guillou S."/>
            <person name="Cros-Aarteil S."/>
            <person name="Calhoun S."/>
            <person name="Haridas S."/>
            <person name="Kuo A."/>
            <person name="Pangilinan J."/>
            <person name="Riley R."/>
            <person name="Labutti K."/>
            <person name="Andreopoulos B."/>
            <person name="Lipzen A."/>
            <person name="Chen C."/>
            <person name="Yanf M."/>
            <person name="Daum C."/>
            <person name="Ng V."/>
            <person name="Clum A."/>
            <person name="Steindorff A."/>
            <person name="Ohm R."/>
            <person name="Martin F."/>
            <person name="Silar P."/>
            <person name="Natvig D."/>
            <person name="Lalanne C."/>
            <person name="Gautier V."/>
            <person name="Ament-Velasquez S.L."/>
            <person name="Kruys A."/>
            <person name="Hutchinson M.I."/>
            <person name="Powell A.J."/>
            <person name="Barry K."/>
            <person name="Miller A.N."/>
            <person name="Grigoriev I.V."/>
            <person name="Debuchy R."/>
            <person name="Gladieux P."/>
            <person name="Thoren M.H."/>
            <person name="Johannesson H."/>
        </authorList>
    </citation>
    <scope>NUCLEOTIDE SEQUENCE</scope>
    <source>
        <strain evidence="8">PSN324</strain>
    </source>
</reference>
<dbReference type="Gene3D" id="3.50.50.60">
    <property type="entry name" value="FAD/NAD(P)-binding domain"/>
    <property type="match status" value="2"/>
</dbReference>
<feature type="domain" description="Glucose-methanol-choline oxidoreductase N-terminal" evidence="6">
    <location>
        <begin position="230"/>
        <end position="311"/>
    </location>
</feature>
<dbReference type="Pfam" id="PF00732">
    <property type="entry name" value="GMC_oxred_N"/>
    <property type="match status" value="1"/>
</dbReference>
<evidence type="ECO:0000259" key="6">
    <source>
        <dbReference type="Pfam" id="PF00732"/>
    </source>
</evidence>
<gene>
    <name evidence="8" type="ORF">QBC42DRAFT_234815</name>
</gene>
<dbReference type="AlphaFoldDB" id="A0AAV9HAK6"/>
<dbReference type="Pfam" id="PF05199">
    <property type="entry name" value="GMC_oxred_C"/>
    <property type="match status" value="1"/>
</dbReference>
<dbReference type="PANTHER" id="PTHR42784">
    <property type="entry name" value="PYRANOSE 2-OXIDASE"/>
    <property type="match status" value="1"/>
</dbReference>
<dbReference type="Proteomes" id="UP001321749">
    <property type="component" value="Unassembled WGS sequence"/>
</dbReference>
<evidence type="ECO:0000256" key="5">
    <source>
        <dbReference type="ARBA" id="ARBA00023002"/>
    </source>
</evidence>
<evidence type="ECO:0000256" key="4">
    <source>
        <dbReference type="ARBA" id="ARBA00022827"/>
    </source>
</evidence>
<evidence type="ECO:0000313" key="9">
    <source>
        <dbReference type="Proteomes" id="UP001321749"/>
    </source>
</evidence>
<dbReference type="GO" id="GO:0016614">
    <property type="term" value="F:oxidoreductase activity, acting on CH-OH group of donors"/>
    <property type="evidence" value="ECO:0007669"/>
    <property type="project" value="InterPro"/>
</dbReference>
<evidence type="ECO:0000313" key="8">
    <source>
        <dbReference type="EMBL" id="KAK4458089.1"/>
    </source>
</evidence>
<feature type="domain" description="Glucose-methanol-choline oxidoreductase C-terminal" evidence="7">
    <location>
        <begin position="470"/>
        <end position="526"/>
    </location>
</feature>
<comment type="cofactor">
    <cofactor evidence="1">
        <name>FAD</name>
        <dbReference type="ChEBI" id="CHEBI:57692"/>
    </cofactor>
</comment>
<dbReference type="InterPro" id="IPR051473">
    <property type="entry name" value="P2Ox-like"/>
</dbReference>
<protein>
    <recommendedName>
        <fullName evidence="10">Glucose-methanol-choline oxidoreductase C-terminal domain-containing protein</fullName>
    </recommendedName>
</protein>
<dbReference type="EMBL" id="MU865083">
    <property type="protein sequence ID" value="KAK4458089.1"/>
    <property type="molecule type" value="Genomic_DNA"/>
</dbReference>
<evidence type="ECO:0008006" key="10">
    <source>
        <dbReference type="Google" id="ProtNLM"/>
    </source>
</evidence>
<organism evidence="8 9">
    <name type="scientific">Cladorrhinum samala</name>
    <dbReference type="NCBI Taxonomy" id="585594"/>
    <lineage>
        <taxon>Eukaryota</taxon>
        <taxon>Fungi</taxon>
        <taxon>Dikarya</taxon>
        <taxon>Ascomycota</taxon>
        <taxon>Pezizomycotina</taxon>
        <taxon>Sordariomycetes</taxon>
        <taxon>Sordariomycetidae</taxon>
        <taxon>Sordariales</taxon>
        <taxon>Podosporaceae</taxon>
        <taxon>Cladorrhinum</taxon>
    </lineage>
</organism>
<dbReference type="InterPro" id="IPR000172">
    <property type="entry name" value="GMC_OxRdtase_N"/>
</dbReference>
<dbReference type="SUPFAM" id="SSF51905">
    <property type="entry name" value="FAD/NAD(P)-binding domain"/>
    <property type="match status" value="1"/>
</dbReference>
<dbReference type="PANTHER" id="PTHR42784:SF1">
    <property type="entry name" value="PYRANOSE 2-OXIDASE"/>
    <property type="match status" value="1"/>
</dbReference>
<evidence type="ECO:0000256" key="2">
    <source>
        <dbReference type="ARBA" id="ARBA00010790"/>
    </source>
</evidence>
<dbReference type="InterPro" id="IPR007867">
    <property type="entry name" value="GMC_OxRtase_C"/>
</dbReference>
<sequence>MNRIQCADPDLVGILTKLNTYDYIIVGSGFGGGLLADVLASRDKRVLLIERGGLLFSTHVLNTSRPFYGRGSSNSAEGNESIYDDVKAKVRCTEGSDPYIGGPVYCVGGRSNLWGIWTPQISRKTLEAWFPPEIVAYLLEKRGKNNKDGYQDAFDLMTANSQAKEIYPEGSGQMSSSEIDEVRAKLQAAVPGSSFDLMPVAAQFNSSAAYRFPQGAYSTTLALVNRMYANNRNLTMLLNTEVLAVNDAKDGDSRKVVGITIRDTKHGTIRTLDIGSAKVILSAGTIGTATIALNSGLQKLNRKVGCGIIDHDVCYSRFAKLAGGGGESKPVNMKTFMQVGGQDCLVTVTVNANFFLAGSSTSLPNTQYYGPDGSIIDPRVGRENEHLFDTICVLFEFVGHLNDGNAVLGLPGADPVLCIKRPEQPAAVQQDMDKLVKGVRDAFVWGVDADISSELAEIAAPKVSRLGFGVFSHECGTMRMDGPGRSDGVVDSNQRVKNFVNLWVSDLSVFPVSPEANPSLTLAALALRLADHLEPAAEVTPPEIPPVLLPLPPQDG</sequence>
<evidence type="ECO:0000256" key="1">
    <source>
        <dbReference type="ARBA" id="ARBA00001974"/>
    </source>
</evidence>
<proteinExistence type="inferred from homology"/>
<evidence type="ECO:0000259" key="7">
    <source>
        <dbReference type="Pfam" id="PF05199"/>
    </source>
</evidence>
<keyword evidence="9" id="KW-1185">Reference proteome</keyword>
<comment type="caution">
    <text evidence="8">The sequence shown here is derived from an EMBL/GenBank/DDBJ whole genome shotgun (WGS) entry which is preliminary data.</text>
</comment>
<keyword evidence="4" id="KW-0274">FAD</keyword>
<evidence type="ECO:0000256" key="3">
    <source>
        <dbReference type="ARBA" id="ARBA00022630"/>
    </source>
</evidence>
<keyword evidence="3" id="KW-0285">Flavoprotein</keyword>
<dbReference type="InterPro" id="IPR036188">
    <property type="entry name" value="FAD/NAD-bd_sf"/>
</dbReference>